<evidence type="ECO:0000256" key="1">
    <source>
        <dbReference type="ARBA" id="ARBA00004651"/>
    </source>
</evidence>
<feature type="region of interest" description="Disordered" evidence="6">
    <location>
        <begin position="445"/>
        <end position="464"/>
    </location>
</feature>
<evidence type="ECO:0000256" key="2">
    <source>
        <dbReference type="ARBA" id="ARBA00022448"/>
    </source>
</evidence>
<evidence type="ECO:0000259" key="8">
    <source>
        <dbReference type="PROSITE" id="PS50850"/>
    </source>
</evidence>
<feature type="transmembrane region" description="Helical" evidence="7">
    <location>
        <begin position="352"/>
        <end position="370"/>
    </location>
</feature>
<keyword evidence="2" id="KW-0813">Transport</keyword>
<evidence type="ECO:0000256" key="6">
    <source>
        <dbReference type="SAM" id="MobiDB-lite"/>
    </source>
</evidence>
<feature type="transmembrane region" description="Helical" evidence="7">
    <location>
        <begin position="412"/>
        <end position="435"/>
    </location>
</feature>
<reference evidence="9 10" key="1">
    <citation type="submission" date="2020-08" db="EMBL/GenBank/DDBJ databases">
        <title>Complete Genome Sequence of Effusibacillus dendaii Strain skT53, Isolated from Farmland soil.</title>
        <authorList>
            <person name="Konishi T."/>
            <person name="Kawasaki H."/>
        </authorList>
    </citation>
    <scope>NUCLEOTIDE SEQUENCE [LARGE SCALE GENOMIC DNA]</scope>
    <source>
        <strain evidence="10">skT53</strain>
    </source>
</reference>
<feature type="transmembrane region" description="Helical" evidence="7">
    <location>
        <begin position="146"/>
        <end position="166"/>
    </location>
</feature>
<dbReference type="GO" id="GO:0022857">
    <property type="term" value="F:transmembrane transporter activity"/>
    <property type="evidence" value="ECO:0007669"/>
    <property type="project" value="InterPro"/>
</dbReference>
<feature type="transmembrane region" description="Helical" evidence="7">
    <location>
        <begin position="88"/>
        <end position="105"/>
    </location>
</feature>
<gene>
    <name evidence="9" type="primary">ydjE</name>
    <name evidence="9" type="ORF">skT53_29360</name>
</gene>
<evidence type="ECO:0000256" key="7">
    <source>
        <dbReference type="SAM" id="Phobius"/>
    </source>
</evidence>
<dbReference type="InterPro" id="IPR005829">
    <property type="entry name" value="Sugar_transporter_CS"/>
</dbReference>
<accession>A0A7I8DJD0</accession>
<proteinExistence type="predicted"/>
<evidence type="ECO:0000256" key="3">
    <source>
        <dbReference type="ARBA" id="ARBA00022692"/>
    </source>
</evidence>
<dbReference type="PANTHER" id="PTHR23511:SF34">
    <property type="entry name" value="SYNAPTIC VESICLE GLYCOPROTEIN 2"/>
    <property type="match status" value="1"/>
</dbReference>
<feature type="transmembrane region" description="Helical" evidence="7">
    <location>
        <begin position="301"/>
        <end position="320"/>
    </location>
</feature>
<dbReference type="SUPFAM" id="SSF103473">
    <property type="entry name" value="MFS general substrate transporter"/>
    <property type="match status" value="1"/>
</dbReference>
<dbReference type="PROSITE" id="PS00217">
    <property type="entry name" value="SUGAR_TRANSPORT_2"/>
    <property type="match status" value="1"/>
</dbReference>
<dbReference type="EMBL" id="AP023366">
    <property type="protein sequence ID" value="BCJ87951.1"/>
    <property type="molecule type" value="Genomic_DNA"/>
</dbReference>
<dbReference type="PROSITE" id="PS50850">
    <property type="entry name" value="MFS"/>
    <property type="match status" value="1"/>
</dbReference>
<dbReference type="AlphaFoldDB" id="A0A7I8DJD0"/>
<feature type="domain" description="Major facilitator superfamily (MFS) profile" evidence="8">
    <location>
        <begin position="22"/>
        <end position="440"/>
    </location>
</feature>
<name>A0A7I8DJD0_9BACL</name>
<feature type="transmembrane region" description="Helical" evidence="7">
    <location>
        <begin position="21"/>
        <end position="38"/>
    </location>
</feature>
<dbReference type="InterPro" id="IPR005828">
    <property type="entry name" value="MFS_sugar_transport-like"/>
</dbReference>
<organism evidence="9 10">
    <name type="scientific">Effusibacillus dendaii</name>
    <dbReference type="NCBI Taxonomy" id="2743772"/>
    <lineage>
        <taxon>Bacteria</taxon>
        <taxon>Bacillati</taxon>
        <taxon>Bacillota</taxon>
        <taxon>Bacilli</taxon>
        <taxon>Bacillales</taxon>
        <taxon>Alicyclobacillaceae</taxon>
        <taxon>Effusibacillus</taxon>
    </lineage>
</organism>
<dbReference type="Pfam" id="PF00083">
    <property type="entry name" value="Sugar_tr"/>
    <property type="match status" value="1"/>
</dbReference>
<dbReference type="GO" id="GO:0005886">
    <property type="term" value="C:plasma membrane"/>
    <property type="evidence" value="ECO:0007669"/>
    <property type="project" value="UniProtKB-SubCell"/>
</dbReference>
<sequence>MQAESVSSRMDRLPISPVHRKAMFLIGIGMFFDLYDIFLSGTLGSVLTKQFHVSSAQLPLLLGSSFLGMFIGSIVLNNLADRVGRKKAFMINLGIYSIFTFLGAFSPNATLLILFRFLAGLGLGAELPLSDTYLSELLPAKNRGRYIAWAYTFGFLGVPCIGFLARGLVPMQPMGFDGWRWLFVIGAIGAVIIWLLRGSLPESPRWLESVGRVQEAHQLVDQFEKNNRLTSSGASRASAVSETHRATSVPTRLLFSPTYRKRTVMLWIFQILQTIGYYGFGSLVPIVLGQKGYTIVSSLEFTALTFIGYPIGSFLSLFVIERIDRKWLIVFSALGMAVFGLLFGYSTSENSIVLFGFLYTLISNVFSNGLHTYQAEIFPTSIRATAAGTAYSLSRLTSGLMPLVMLPVLKNYGATSMFGVVAAAMVLIMLDIGILGPRTTGRSLEAVNQPGEADSAASGTSRSL</sequence>
<keyword evidence="5 7" id="KW-0472">Membrane</keyword>
<protein>
    <submittedName>
        <fullName evidence="9">MFS transporter</fullName>
    </submittedName>
</protein>
<dbReference type="PANTHER" id="PTHR23511">
    <property type="entry name" value="SYNAPTIC VESICLE GLYCOPROTEIN 2"/>
    <property type="match status" value="1"/>
</dbReference>
<feature type="transmembrane region" description="Helical" evidence="7">
    <location>
        <begin position="327"/>
        <end position="346"/>
    </location>
</feature>
<dbReference type="Proteomes" id="UP000593802">
    <property type="component" value="Chromosome"/>
</dbReference>
<feature type="transmembrane region" description="Helical" evidence="7">
    <location>
        <begin position="264"/>
        <end position="289"/>
    </location>
</feature>
<comment type="subcellular location">
    <subcellularLocation>
        <location evidence="1">Cell membrane</location>
        <topology evidence="1">Multi-pass membrane protein</topology>
    </subcellularLocation>
</comment>
<feature type="transmembrane region" description="Helical" evidence="7">
    <location>
        <begin position="58"/>
        <end position="76"/>
    </location>
</feature>
<dbReference type="KEGG" id="eff:skT53_29360"/>
<evidence type="ECO:0000313" key="9">
    <source>
        <dbReference type="EMBL" id="BCJ87951.1"/>
    </source>
</evidence>
<keyword evidence="10" id="KW-1185">Reference proteome</keyword>
<dbReference type="InterPro" id="IPR020846">
    <property type="entry name" value="MFS_dom"/>
</dbReference>
<dbReference type="RefSeq" id="WP_200758488.1">
    <property type="nucleotide sequence ID" value="NZ_AP023366.1"/>
</dbReference>
<keyword evidence="3 7" id="KW-0812">Transmembrane</keyword>
<evidence type="ECO:0000313" key="10">
    <source>
        <dbReference type="Proteomes" id="UP000593802"/>
    </source>
</evidence>
<evidence type="ECO:0000256" key="4">
    <source>
        <dbReference type="ARBA" id="ARBA00022989"/>
    </source>
</evidence>
<dbReference type="InterPro" id="IPR036259">
    <property type="entry name" value="MFS_trans_sf"/>
</dbReference>
<evidence type="ECO:0000256" key="5">
    <source>
        <dbReference type="ARBA" id="ARBA00023136"/>
    </source>
</evidence>
<dbReference type="Gene3D" id="1.20.1250.20">
    <property type="entry name" value="MFS general substrate transporter like domains"/>
    <property type="match status" value="1"/>
</dbReference>
<keyword evidence="4 7" id="KW-1133">Transmembrane helix</keyword>
<dbReference type="CDD" id="cd17316">
    <property type="entry name" value="MFS_SV2_like"/>
    <property type="match status" value="1"/>
</dbReference>
<feature type="transmembrane region" description="Helical" evidence="7">
    <location>
        <begin position="178"/>
        <end position="196"/>
    </location>
</feature>